<keyword evidence="2" id="KW-1185">Reference proteome</keyword>
<dbReference type="EMBL" id="CM056743">
    <property type="protein sequence ID" value="KAJ8672659.1"/>
    <property type="molecule type" value="Genomic_DNA"/>
</dbReference>
<name>A0ACC2NNK1_9HYME</name>
<proteinExistence type="predicted"/>
<sequence>MQHVKLLPVFRHRVSGLGSVVRAELRRSSALAQSVISGQARSPLHARFTADLRNVRPCTIASRNFSTRDPSDKDPPSGEDGSELPPDDYPTALPATVVVPEVWPHVPVIAINRNPVFPRFIKLIELTNPILMDLIRRKVKLNQPYVGIFLKRNEENEADLVENVDDVYSVGTFAQIHEVQDLGDRLRLVVMAHRRIKIVGQIIEDITSKPADETMAGGKKGRRELRRKKLEGKLMEQVEKAQEITQIAVDEKAAEKPVGNVESSQQTTDQVQSKDSVQPLLMVEVVNVTHEKFRQTEEIKALTQELIKTIRDIISMNSLYRESLQQMLHQGQRVVDNPVYLSDLGAALTGADAQELQQVLEEMDITKRLRLSLALLKKEYELSKLQQKIGREVEEKVKQQHRKYILHEQLKVIKKELGLEKDDKDAIEEKYRERIKDKTVPKPVMDVLEEELNKLSFLESHSSEFNVTRNYLDWLTSMPWGITSPENLELQQAATILDEDHYGMEDIKKRILEFIAVSQLKGTTQGKILCFHGPPGVGKTSIAKSIARALNREYFRFSVGGMTDVAEIKGHRRTYVGAMPGKIIQCLKKTKTENPLVLIDEVDKIGKGHQGDPASALLEMLDPEQNANFLDHYLDVSVDLSKVLFICTANVIDTIPEPLRDRMEMIEMSGYVAEEKLAIAKQYLVPQAMKDSGLTEDRITMDDSALNLLIKSYCRESGVRNLQKHIEKVHRKVAFKVVKSEAEKLDIVSENLKDFVGKPTFTHDRMYELTPPGVVMGLAWTAMGGSTLFIETTVRKPNDAAKKYEGTFEVTGHLGDVMKESIRIAMTVARNFLQKHDPSNTFLYDAHLHLHVPEGATPKDGPSAGVTIATALVSLAKNKAVRQDVAMTGEVSLMGKVLPVGGIKEKTIAAKRVGVKCIILPEENRKDFDDLAKYITEGLEVHFVSTFDDVYRICFQDERTSPMQHDDFTQTVTSKQPESQALHA</sequence>
<comment type="caution">
    <text evidence="1">The sequence shown here is derived from an EMBL/GenBank/DDBJ whole genome shotgun (WGS) entry which is preliminary data.</text>
</comment>
<evidence type="ECO:0000313" key="2">
    <source>
        <dbReference type="Proteomes" id="UP001239111"/>
    </source>
</evidence>
<dbReference type="Proteomes" id="UP001239111">
    <property type="component" value="Chromosome 3"/>
</dbReference>
<reference evidence="1" key="1">
    <citation type="submission" date="2023-04" db="EMBL/GenBank/DDBJ databases">
        <title>A chromosome-level genome assembly of the parasitoid wasp Eretmocerus hayati.</title>
        <authorList>
            <person name="Zhong Y."/>
            <person name="Liu S."/>
            <person name="Liu Y."/>
        </authorList>
    </citation>
    <scope>NUCLEOTIDE SEQUENCE</scope>
    <source>
        <strain evidence="1">ZJU_SS_LIU_2023</strain>
    </source>
</reference>
<protein>
    <submittedName>
        <fullName evidence="1">Uncharacterized protein</fullName>
    </submittedName>
</protein>
<accession>A0ACC2NNK1</accession>
<gene>
    <name evidence="1" type="ORF">QAD02_003918</name>
</gene>
<evidence type="ECO:0000313" key="1">
    <source>
        <dbReference type="EMBL" id="KAJ8672659.1"/>
    </source>
</evidence>
<organism evidence="1 2">
    <name type="scientific">Eretmocerus hayati</name>
    <dbReference type="NCBI Taxonomy" id="131215"/>
    <lineage>
        <taxon>Eukaryota</taxon>
        <taxon>Metazoa</taxon>
        <taxon>Ecdysozoa</taxon>
        <taxon>Arthropoda</taxon>
        <taxon>Hexapoda</taxon>
        <taxon>Insecta</taxon>
        <taxon>Pterygota</taxon>
        <taxon>Neoptera</taxon>
        <taxon>Endopterygota</taxon>
        <taxon>Hymenoptera</taxon>
        <taxon>Apocrita</taxon>
        <taxon>Proctotrupomorpha</taxon>
        <taxon>Chalcidoidea</taxon>
        <taxon>Aphelinidae</taxon>
        <taxon>Aphelininae</taxon>
        <taxon>Eretmocerus</taxon>
    </lineage>
</organism>